<name>A0A9P8LAJ8_9PEZI</name>
<keyword evidence="2" id="KW-1185">Reference proteome</keyword>
<evidence type="ECO:0000313" key="1">
    <source>
        <dbReference type="EMBL" id="KAH0558486.1"/>
    </source>
</evidence>
<comment type="caution">
    <text evidence="1">The sequence shown here is derived from an EMBL/GenBank/DDBJ whole genome shotgun (WGS) entry which is preliminary data.</text>
</comment>
<dbReference type="Proteomes" id="UP000750711">
    <property type="component" value="Unassembled WGS sequence"/>
</dbReference>
<sequence length="291" mass="33905">MLKSNASWNLLIYDEWIARGRAFRDCLWAVSRLYEPIPSDTIFIAQDKHGRNILAVFPNGLKVAYGHEEAERYITNTTHNLQEYAQSQPPTVIEDCRHIHHEWQLISFQIVDKRIRDAYRMAFDLLSPGVMIYSTKNTGEELFPLRAILINSLTEKHVDSGDWKGGWAWLGIFGKFTGDDLCLSQLGIRVPMSVGSVVGIRGGLLKHFVAPWEGYRYSVVHFFKESLHQQPPKETKRIWARIDLKEGILDPSERAKRRRHIQNRRRTRAQEIRRMVAHNHAKPEDWHTTQE</sequence>
<reference evidence="1" key="1">
    <citation type="submission" date="2021-03" db="EMBL/GenBank/DDBJ databases">
        <title>Comparative genomics and phylogenomic investigation of the class Geoglossomycetes provide insights into ecological specialization and systematics.</title>
        <authorList>
            <person name="Melie T."/>
            <person name="Pirro S."/>
            <person name="Miller A.N."/>
            <person name="Quandt A."/>
        </authorList>
    </citation>
    <scope>NUCLEOTIDE SEQUENCE</scope>
    <source>
        <strain evidence="1">CAQ_001_2017</strain>
    </source>
</reference>
<dbReference type="Gene3D" id="3.60.130.30">
    <property type="match status" value="1"/>
</dbReference>
<dbReference type="EMBL" id="JAGHQM010000831">
    <property type="protein sequence ID" value="KAH0558486.1"/>
    <property type="molecule type" value="Genomic_DNA"/>
</dbReference>
<accession>A0A9P8LAJ8</accession>
<proteinExistence type="predicted"/>
<protein>
    <submittedName>
        <fullName evidence="1">Uncharacterized protein</fullName>
    </submittedName>
</protein>
<evidence type="ECO:0000313" key="2">
    <source>
        <dbReference type="Proteomes" id="UP000750711"/>
    </source>
</evidence>
<gene>
    <name evidence="1" type="ORF">GP486_004856</name>
</gene>
<dbReference type="AlphaFoldDB" id="A0A9P8LAJ8"/>
<organism evidence="1 2">
    <name type="scientific">Trichoglossum hirsutum</name>
    <dbReference type="NCBI Taxonomy" id="265104"/>
    <lineage>
        <taxon>Eukaryota</taxon>
        <taxon>Fungi</taxon>
        <taxon>Dikarya</taxon>
        <taxon>Ascomycota</taxon>
        <taxon>Pezizomycotina</taxon>
        <taxon>Geoglossomycetes</taxon>
        <taxon>Geoglossales</taxon>
        <taxon>Geoglossaceae</taxon>
        <taxon>Trichoglossum</taxon>
    </lineage>
</organism>